<organism evidence="8 9">
    <name type="scientific">Candidatus Faecalibacterium intestinavium</name>
    <dbReference type="NCBI Taxonomy" id="2838580"/>
    <lineage>
        <taxon>Bacteria</taxon>
        <taxon>Bacillati</taxon>
        <taxon>Bacillota</taxon>
        <taxon>Clostridia</taxon>
        <taxon>Eubacteriales</taxon>
        <taxon>Oscillospiraceae</taxon>
        <taxon>Faecalibacterium</taxon>
    </lineage>
</organism>
<dbReference type="GO" id="GO:0005886">
    <property type="term" value="C:plasma membrane"/>
    <property type="evidence" value="ECO:0007669"/>
    <property type="project" value="UniProtKB-SubCell"/>
</dbReference>
<dbReference type="Pfam" id="PF02588">
    <property type="entry name" value="YitT_membrane"/>
    <property type="match status" value="1"/>
</dbReference>
<evidence type="ECO:0000256" key="4">
    <source>
        <dbReference type="ARBA" id="ARBA00022989"/>
    </source>
</evidence>
<dbReference type="AlphaFoldDB" id="A0A9E2NQZ7"/>
<feature type="transmembrane region" description="Helical" evidence="6">
    <location>
        <begin position="12"/>
        <end position="34"/>
    </location>
</feature>
<evidence type="ECO:0000259" key="7">
    <source>
        <dbReference type="Pfam" id="PF10035"/>
    </source>
</evidence>
<evidence type="ECO:0000256" key="1">
    <source>
        <dbReference type="ARBA" id="ARBA00004651"/>
    </source>
</evidence>
<comment type="subcellular location">
    <subcellularLocation>
        <location evidence="1">Cell membrane</location>
        <topology evidence="1">Multi-pass membrane protein</topology>
    </subcellularLocation>
</comment>
<evidence type="ECO:0000256" key="6">
    <source>
        <dbReference type="SAM" id="Phobius"/>
    </source>
</evidence>
<accession>A0A9E2NQZ7</accession>
<dbReference type="InterPro" id="IPR019264">
    <property type="entry name" value="DUF2179"/>
</dbReference>
<evidence type="ECO:0000313" key="9">
    <source>
        <dbReference type="Proteomes" id="UP000824178"/>
    </source>
</evidence>
<keyword evidence="2" id="KW-1003">Cell membrane</keyword>
<dbReference type="Gene3D" id="3.30.70.120">
    <property type="match status" value="1"/>
</dbReference>
<comment type="caution">
    <text evidence="8">The sequence shown here is derived from an EMBL/GenBank/DDBJ whole genome shotgun (WGS) entry which is preliminary data.</text>
</comment>
<dbReference type="PANTHER" id="PTHR33545">
    <property type="entry name" value="UPF0750 MEMBRANE PROTEIN YITT-RELATED"/>
    <property type="match status" value="1"/>
</dbReference>
<dbReference type="InterPro" id="IPR051461">
    <property type="entry name" value="UPF0750_membrane"/>
</dbReference>
<keyword evidence="4 6" id="KW-1133">Transmembrane helix</keyword>
<name>A0A9E2NQZ7_9FIRM</name>
<dbReference type="PIRSF" id="PIRSF006483">
    <property type="entry name" value="Membrane_protein_YitT"/>
    <property type="match status" value="1"/>
</dbReference>
<feature type="domain" description="DUF2179" evidence="7">
    <location>
        <begin position="227"/>
        <end position="281"/>
    </location>
</feature>
<evidence type="ECO:0000256" key="2">
    <source>
        <dbReference type="ARBA" id="ARBA00022475"/>
    </source>
</evidence>
<evidence type="ECO:0000256" key="5">
    <source>
        <dbReference type="ARBA" id="ARBA00023136"/>
    </source>
</evidence>
<evidence type="ECO:0000256" key="3">
    <source>
        <dbReference type="ARBA" id="ARBA00022692"/>
    </source>
</evidence>
<gene>
    <name evidence="8" type="ORF">H9864_07030</name>
</gene>
<dbReference type="Proteomes" id="UP000824178">
    <property type="component" value="Unassembled WGS sequence"/>
</dbReference>
<feature type="transmembrane region" description="Helical" evidence="6">
    <location>
        <begin position="180"/>
        <end position="199"/>
    </location>
</feature>
<keyword evidence="3 6" id="KW-0812">Transmembrane</keyword>
<dbReference type="EMBL" id="JAHLFH010000144">
    <property type="protein sequence ID" value="MBU3820103.1"/>
    <property type="molecule type" value="Genomic_DNA"/>
</dbReference>
<feature type="transmembrane region" description="Helical" evidence="6">
    <location>
        <begin position="112"/>
        <end position="132"/>
    </location>
</feature>
<protein>
    <submittedName>
        <fullName evidence="8">YitT family protein</fullName>
    </submittedName>
</protein>
<dbReference type="InterPro" id="IPR003740">
    <property type="entry name" value="YitT"/>
</dbReference>
<dbReference type="Pfam" id="PF10035">
    <property type="entry name" value="DUF2179"/>
    <property type="match status" value="1"/>
</dbReference>
<evidence type="ECO:0000313" key="8">
    <source>
        <dbReference type="EMBL" id="MBU3820103.1"/>
    </source>
</evidence>
<reference evidence="8" key="1">
    <citation type="journal article" date="2021" name="PeerJ">
        <title>Extensive microbial diversity within the chicken gut microbiome revealed by metagenomics and culture.</title>
        <authorList>
            <person name="Gilroy R."/>
            <person name="Ravi A."/>
            <person name="Getino M."/>
            <person name="Pursley I."/>
            <person name="Horton D.L."/>
            <person name="Alikhan N.F."/>
            <person name="Baker D."/>
            <person name="Gharbi K."/>
            <person name="Hall N."/>
            <person name="Watson M."/>
            <person name="Adriaenssens E.M."/>
            <person name="Foster-Nyarko E."/>
            <person name="Jarju S."/>
            <person name="Secka A."/>
            <person name="Antonio M."/>
            <person name="Oren A."/>
            <person name="Chaudhuri R.R."/>
            <person name="La Ragione R."/>
            <person name="Hildebrand F."/>
            <person name="Pallen M.J."/>
        </authorList>
    </citation>
    <scope>NUCLEOTIDE SEQUENCE</scope>
    <source>
        <strain evidence="8">742</strain>
    </source>
</reference>
<reference evidence="8" key="2">
    <citation type="submission" date="2021-04" db="EMBL/GenBank/DDBJ databases">
        <authorList>
            <person name="Gilroy R."/>
        </authorList>
    </citation>
    <scope>NUCLEOTIDE SEQUENCE</scope>
    <source>
        <strain evidence="8">742</strain>
    </source>
</reference>
<dbReference type="CDD" id="cd16380">
    <property type="entry name" value="YitT_C"/>
    <property type="match status" value="1"/>
</dbReference>
<keyword evidence="5 6" id="KW-0472">Membrane</keyword>
<dbReference type="PANTHER" id="PTHR33545:SF5">
    <property type="entry name" value="UPF0750 MEMBRANE PROTEIN YITT"/>
    <property type="match status" value="1"/>
</dbReference>
<feature type="transmembrane region" description="Helical" evidence="6">
    <location>
        <begin position="54"/>
        <end position="75"/>
    </location>
</feature>
<dbReference type="InterPro" id="IPR015867">
    <property type="entry name" value="N-reg_PII/ATP_PRibTrfase_C"/>
</dbReference>
<proteinExistence type="predicted"/>
<feature type="transmembrane region" description="Helical" evidence="6">
    <location>
        <begin position="152"/>
        <end position="174"/>
    </location>
</feature>
<sequence>MASETANSRTAALFSALVILLGNILFSLTLKLFVMPSGLIMGGATGIALAINRFVGLSVSALLLFINIALLLLGLAVLGRKFALSTLASTFLSPLALELWERLLGDYVLTDDLLLCTVFAGIGIGVSLGMVIRAGASTGGMDIPPLVLNKLFRLPVSGTMFFFDLLILLAQALFTPADQILYGILVVIVSDVLLDKVILVGTTRTEVKIISARADEINAAILSQIDRGVTILHGEGGYLRQPTQMLLCVISNRELPRLEKLIHSIDPASFVIVEHVSEVSGRGFSLSKQYHGRGGTSAPL</sequence>